<dbReference type="Proteomes" id="UP001396898">
    <property type="component" value="Unassembled WGS sequence"/>
</dbReference>
<protein>
    <submittedName>
        <fullName evidence="3">NAD dependent epimerase/dehydratase family protein</fullName>
    </submittedName>
</protein>
<accession>A0ABR1RZI9</accession>
<evidence type="ECO:0000313" key="3">
    <source>
        <dbReference type="EMBL" id="KAK8023183.1"/>
    </source>
</evidence>
<proteinExistence type="inferred from homology"/>
<dbReference type="InterPro" id="IPR036291">
    <property type="entry name" value="NAD(P)-bd_dom_sf"/>
</dbReference>
<gene>
    <name evidence="3" type="ORF">PG991_007064</name>
</gene>
<keyword evidence="4" id="KW-1185">Reference proteome</keyword>
<sequence>MGGPDVLVTGSSGHLGCALMLSLPSLGYTPIGIDILASETTTHVGSIADRDFVASLFRRYPTIQHVLHAATLHKPHVDSHSKSDFVDVNITGTLNLLEEAAARKDNAIESFVFTSTTSAFGRALSPRPGEPAAWITEDVVPIPKNIYGVTKVAAEDMCRLVQAQTGLPVVVLRTSRFFPEADDDADRRALVGSDGDGDENLKVLELAYRRVDIADVVSACVCAMRKARVLGWGKYVISAPPPFCNDPEVLKRLDRGAGDVYAECVPGIKDVFEMKGWRFLPRLDRVYDSSKAVQELDWQPRYTIQHAVDKIKTGEEWRSDLTFKVGKKGYHEVSTGVYTVR</sequence>
<dbReference type="SUPFAM" id="SSF51735">
    <property type="entry name" value="NAD(P)-binding Rossmann-fold domains"/>
    <property type="match status" value="1"/>
</dbReference>
<dbReference type="EMBL" id="JAQQWI010000009">
    <property type="protein sequence ID" value="KAK8023183.1"/>
    <property type="molecule type" value="Genomic_DNA"/>
</dbReference>
<dbReference type="Pfam" id="PF01370">
    <property type="entry name" value="Epimerase"/>
    <property type="match status" value="1"/>
</dbReference>
<evidence type="ECO:0000313" key="4">
    <source>
        <dbReference type="Proteomes" id="UP001396898"/>
    </source>
</evidence>
<dbReference type="InterPro" id="IPR001509">
    <property type="entry name" value="Epimerase_deHydtase"/>
</dbReference>
<feature type="domain" description="NAD-dependent epimerase/dehydratase" evidence="2">
    <location>
        <begin position="6"/>
        <end position="228"/>
    </location>
</feature>
<evidence type="ECO:0000259" key="2">
    <source>
        <dbReference type="Pfam" id="PF01370"/>
    </source>
</evidence>
<name>A0ABR1RZI9_9PEZI</name>
<reference evidence="3 4" key="1">
    <citation type="submission" date="2023-01" db="EMBL/GenBank/DDBJ databases">
        <title>Analysis of 21 Apiospora genomes using comparative genomics revels a genus with tremendous synthesis potential of carbohydrate active enzymes and secondary metabolites.</title>
        <authorList>
            <person name="Sorensen T."/>
        </authorList>
    </citation>
    <scope>NUCLEOTIDE SEQUENCE [LARGE SCALE GENOMIC DNA]</scope>
    <source>
        <strain evidence="3 4">CBS 20057</strain>
    </source>
</reference>
<organism evidence="3 4">
    <name type="scientific">Apiospora marii</name>
    <dbReference type="NCBI Taxonomy" id="335849"/>
    <lineage>
        <taxon>Eukaryota</taxon>
        <taxon>Fungi</taxon>
        <taxon>Dikarya</taxon>
        <taxon>Ascomycota</taxon>
        <taxon>Pezizomycotina</taxon>
        <taxon>Sordariomycetes</taxon>
        <taxon>Xylariomycetidae</taxon>
        <taxon>Amphisphaeriales</taxon>
        <taxon>Apiosporaceae</taxon>
        <taxon>Apiospora</taxon>
    </lineage>
</organism>
<dbReference type="PANTHER" id="PTHR43000">
    <property type="entry name" value="DTDP-D-GLUCOSE 4,6-DEHYDRATASE-RELATED"/>
    <property type="match status" value="1"/>
</dbReference>
<dbReference type="CDD" id="cd08946">
    <property type="entry name" value="SDR_e"/>
    <property type="match status" value="1"/>
</dbReference>
<comment type="similarity">
    <text evidence="1">Belongs to the NAD(P)-dependent epimerase/dehydratase family.</text>
</comment>
<comment type="caution">
    <text evidence="3">The sequence shown here is derived from an EMBL/GenBank/DDBJ whole genome shotgun (WGS) entry which is preliminary data.</text>
</comment>
<evidence type="ECO:0000256" key="1">
    <source>
        <dbReference type="ARBA" id="ARBA00007637"/>
    </source>
</evidence>
<dbReference type="Gene3D" id="3.40.50.720">
    <property type="entry name" value="NAD(P)-binding Rossmann-like Domain"/>
    <property type="match status" value="1"/>
</dbReference>